<feature type="compositionally biased region" description="Low complexity" evidence="1">
    <location>
        <begin position="61"/>
        <end position="79"/>
    </location>
</feature>
<accession>A0A9P1GEN4</accession>
<comment type="caution">
    <text evidence="2">The sequence shown here is derived from an EMBL/GenBank/DDBJ whole genome shotgun (WGS) entry which is preliminary data.</text>
</comment>
<feature type="region of interest" description="Disordered" evidence="1">
    <location>
        <begin position="57"/>
        <end position="116"/>
    </location>
</feature>
<dbReference type="AlphaFoldDB" id="A0A9P1GEN4"/>
<proteinExistence type="predicted"/>
<organism evidence="2">
    <name type="scientific">Cladocopium goreaui</name>
    <dbReference type="NCBI Taxonomy" id="2562237"/>
    <lineage>
        <taxon>Eukaryota</taxon>
        <taxon>Sar</taxon>
        <taxon>Alveolata</taxon>
        <taxon>Dinophyceae</taxon>
        <taxon>Suessiales</taxon>
        <taxon>Symbiodiniaceae</taxon>
        <taxon>Cladocopium</taxon>
    </lineage>
</organism>
<dbReference type="EMBL" id="CAMXCT010004154">
    <property type="protein sequence ID" value="CAI4007917.1"/>
    <property type="molecule type" value="Genomic_DNA"/>
</dbReference>
<dbReference type="EMBL" id="CAMXCT020004154">
    <property type="protein sequence ID" value="CAL1161292.1"/>
    <property type="molecule type" value="Genomic_DNA"/>
</dbReference>
<evidence type="ECO:0000313" key="2">
    <source>
        <dbReference type="EMBL" id="CAI4007917.1"/>
    </source>
</evidence>
<protein>
    <submittedName>
        <fullName evidence="2">Uncharacterized protein</fullName>
    </submittedName>
</protein>
<reference evidence="2" key="1">
    <citation type="submission" date="2022-10" db="EMBL/GenBank/DDBJ databases">
        <authorList>
            <person name="Chen Y."/>
            <person name="Dougan E. K."/>
            <person name="Chan C."/>
            <person name="Rhodes N."/>
            <person name="Thang M."/>
        </authorList>
    </citation>
    <scope>NUCLEOTIDE SEQUENCE</scope>
</reference>
<dbReference type="EMBL" id="CAMXCT030004154">
    <property type="protein sequence ID" value="CAL4795229.1"/>
    <property type="molecule type" value="Genomic_DNA"/>
</dbReference>
<evidence type="ECO:0000256" key="1">
    <source>
        <dbReference type="SAM" id="MobiDB-lite"/>
    </source>
</evidence>
<evidence type="ECO:0000313" key="4">
    <source>
        <dbReference type="Proteomes" id="UP001152797"/>
    </source>
</evidence>
<reference evidence="3" key="2">
    <citation type="submission" date="2024-04" db="EMBL/GenBank/DDBJ databases">
        <authorList>
            <person name="Chen Y."/>
            <person name="Shah S."/>
            <person name="Dougan E. K."/>
            <person name="Thang M."/>
            <person name="Chan C."/>
        </authorList>
    </citation>
    <scope>NUCLEOTIDE SEQUENCE [LARGE SCALE GENOMIC DNA]</scope>
</reference>
<dbReference type="Proteomes" id="UP001152797">
    <property type="component" value="Unassembled WGS sequence"/>
</dbReference>
<evidence type="ECO:0000313" key="3">
    <source>
        <dbReference type="EMBL" id="CAL1161292.1"/>
    </source>
</evidence>
<keyword evidence="4" id="KW-1185">Reference proteome</keyword>
<gene>
    <name evidence="2" type="ORF">C1SCF055_LOCUS33414</name>
</gene>
<sequence>MARLARATDLVQAEIELEEVKEALREGKPYLGLTGSLLKEYAVEAAKKENLLRKSLQDGSAAPVAPAPGTAPAVAPRGRTTSLDSTGGSLQRTNSATQTVEWKDQLPPLPRRPSKTAVPVSAAGVVNDIDSLAMVLELMQSKVNDERLQRACLMAITRLSKDVVSLRPLCLGVISAIAQSAARGRQDLTLQRMAVSALSSVAYAHDVAALVAPLALPVVIEAKLLGMKF</sequence>
<feature type="compositionally biased region" description="Polar residues" evidence="1">
    <location>
        <begin position="80"/>
        <end position="100"/>
    </location>
</feature>
<name>A0A9P1GEN4_9DINO</name>